<proteinExistence type="inferred from homology"/>
<dbReference type="InterPro" id="IPR032799">
    <property type="entry name" value="TAXi_C"/>
</dbReference>
<evidence type="ECO:0000256" key="4">
    <source>
        <dbReference type="SAM" id="SignalP"/>
    </source>
</evidence>
<feature type="domain" description="Peptidase A1" evidence="5">
    <location>
        <begin position="97"/>
        <end position="366"/>
    </location>
</feature>
<evidence type="ECO:0000259" key="5">
    <source>
        <dbReference type="PROSITE" id="PS51767"/>
    </source>
</evidence>
<dbReference type="EMBL" id="JADFTS010000006">
    <property type="protein sequence ID" value="KAF9600379.1"/>
    <property type="molecule type" value="Genomic_DNA"/>
</dbReference>
<gene>
    <name evidence="6" type="ORF">IFM89_008614</name>
</gene>
<dbReference type="InterPro" id="IPR021109">
    <property type="entry name" value="Peptidase_aspartic_dom_sf"/>
</dbReference>
<dbReference type="InterPro" id="IPR033121">
    <property type="entry name" value="PEPTIDASE_A1"/>
</dbReference>
<name>A0A835HL77_9MAGN</name>
<comment type="similarity">
    <text evidence="1">Belongs to the peptidase A1 family.</text>
</comment>
<comment type="caution">
    <text evidence="6">The sequence shown here is derived from an EMBL/GenBank/DDBJ whole genome shotgun (WGS) entry which is preliminary data.</text>
</comment>
<dbReference type="SUPFAM" id="SSF50630">
    <property type="entry name" value="Acid proteases"/>
    <property type="match status" value="1"/>
</dbReference>
<dbReference type="AlphaFoldDB" id="A0A835HL77"/>
<sequence length="366" mass="40838">MVATVSATLSCILVIISLVSLSSCNTATSKPTGFTTRLIHRNSIRSPFHNPNLTKTDRIRAAVHRSSARTKYFKNKLSQIVSPKAIATPAWAEVAEYMMEYYIGKETQSIPLFDPSKSVSYVPLTSNAGEDYCKNELNYNCGEKALCQYEMTYLDGIFSKGDIATKTLSFRDNDRKAGNYTLEHVVIGCDHHNNDTTSTGEVPLGIIGLNRSPASLVRQLIYAQQFAYCFGEEKDRNAEAGYIKFEDAASLSGNSTPILTGIGDSSYFVNLEGISIGSLRLPIPNDTFTYKKELRDGGFIVDSGCTYNTAFRILTDELDKRLQRKHFKDPDGLLEVCYKGESYDFMYIDPITFHFIETTNVEYMGV</sequence>
<dbReference type="InterPro" id="IPR051708">
    <property type="entry name" value="Plant_Aspart_Prot_A1"/>
</dbReference>
<dbReference type="GO" id="GO:0008233">
    <property type="term" value="F:peptidase activity"/>
    <property type="evidence" value="ECO:0007669"/>
    <property type="project" value="UniProtKB-KW"/>
</dbReference>
<evidence type="ECO:0000313" key="7">
    <source>
        <dbReference type="Proteomes" id="UP000631114"/>
    </source>
</evidence>
<dbReference type="Gene3D" id="2.40.70.10">
    <property type="entry name" value="Acid Proteases"/>
    <property type="match status" value="2"/>
</dbReference>
<keyword evidence="3" id="KW-0378">Hydrolase</keyword>
<protein>
    <recommendedName>
        <fullName evidence="5">Peptidase A1 domain-containing protein</fullName>
    </recommendedName>
</protein>
<keyword evidence="2" id="KW-0645">Protease</keyword>
<keyword evidence="4" id="KW-0732">Signal</keyword>
<organism evidence="6 7">
    <name type="scientific">Coptis chinensis</name>
    <dbReference type="NCBI Taxonomy" id="261450"/>
    <lineage>
        <taxon>Eukaryota</taxon>
        <taxon>Viridiplantae</taxon>
        <taxon>Streptophyta</taxon>
        <taxon>Embryophyta</taxon>
        <taxon>Tracheophyta</taxon>
        <taxon>Spermatophyta</taxon>
        <taxon>Magnoliopsida</taxon>
        <taxon>Ranunculales</taxon>
        <taxon>Ranunculaceae</taxon>
        <taxon>Coptidoideae</taxon>
        <taxon>Coptis</taxon>
    </lineage>
</organism>
<dbReference type="GO" id="GO:0006508">
    <property type="term" value="P:proteolysis"/>
    <property type="evidence" value="ECO:0007669"/>
    <property type="project" value="UniProtKB-KW"/>
</dbReference>
<keyword evidence="7" id="KW-1185">Reference proteome</keyword>
<dbReference type="Pfam" id="PF14541">
    <property type="entry name" value="TAXi_C"/>
    <property type="match status" value="1"/>
</dbReference>
<dbReference type="InterPro" id="IPR032861">
    <property type="entry name" value="TAXi_N"/>
</dbReference>
<dbReference type="OrthoDB" id="2747330at2759"/>
<dbReference type="PANTHER" id="PTHR47967:SF14">
    <property type="entry name" value="EUKARYOTIC ASPARTYL PROTEASE FAMILY PROTEIN"/>
    <property type="match status" value="1"/>
</dbReference>
<dbReference type="Pfam" id="PF14543">
    <property type="entry name" value="TAXi_N"/>
    <property type="match status" value="1"/>
</dbReference>
<dbReference type="Proteomes" id="UP000631114">
    <property type="component" value="Unassembled WGS sequence"/>
</dbReference>
<dbReference type="GO" id="GO:0005576">
    <property type="term" value="C:extracellular region"/>
    <property type="evidence" value="ECO:0007669"/>
    <property type="project" value="TreeGrafter"/>
</dbReference>
<feature type="chain" id="PRO_5032883426" description="Peptidase A1 domain-containing protein" evidence="4">
    <location>
        <begin position="25"/>
        <end position="366"/>
    </location>
</feature>
<reference evidence="6 7" key="1">
    <citation type="submission" date="2020-10" db="EMBL/GenBank/DDBJ databases">
        <title>The Coptis chinensis genome and diversification of protoberbering-type alkaloids.</title>
        <authorList>
            <person name="Wang B."/>
            <person name="Shu S."/>
            <person name="Song C."/>
            <person name="Liu Y."/>
        </authorList>
    </citation>
    <scope>NUCLEOTIDE SEQUENCE [LARGE SCALE GENOMIC DNA]</scope>
    <source>
        <strain evidence="6">HL-2020</strain>
        <tissue evidence="6">Leaf</tissue>
    </source>
</reference>
<evidence type="ECO:0000256" key="1">
    <source>
        <dbReference type="ARBA" id="ARBA00007447"/>
    </source>
</evidence>
<evidence type="ECO:0000313" key="6">
    <source>
        <dbReference type="EMBL" id="KAF9600379.1"/>
    </source>
</evidence>
<evidence type="ECO:0000256" key="3">
    <source>
        <dbReference type="ARBA" id="ARBA00022801"/>
    </source>
</evidence>
<dbReference type="PANTHER" id="PTHR47967">
    <property type="entry name" value="OS07G0603500 PROTEIN-RELATED"/>
    <property type="match status" value="1"/>
</dbReference>
<dbReference type="PROSITE" id="PS51767">
    <property type="entry name" value="PEPTIDASE_A1"/>
    <property type="match status" value="1"/>
</dbReference>
<feature type="signal peptide" evidence="4">
    <location>
        <begin position="1"/>
        <end position="24"/>
    </location>
</feature>
<evidence type="ECO:0000256" key="2">
    <source>
        <dbReference type="ARBA" id="ARBA00022670"/>
    </source>
</evidence>
<accession>A0A835HL77</accession>